<dbReference type="AlphaFoldDB" id="A0AB39R2T4"/>
<keyword evidence="1" id="KW-0472">Membrane</keyword>
<evidence type="ECO:0000313" key="2">
    <source>
        <dbReference type="EMBL" id="XDQ50158.1"/>
    </source>
</evidence>
<proteinExistence type="predicted"/>
<dbReference type="RefSeq" id="WP_369228677.1">
    <property type="nucleotide sequence ID" value="NZ_CP163442.1"/>
</dbReference>
<feature type="transmembrane region" description="Helical" evidence="1">
    <location>
        <begin position="108"/>
        <end position="128"/>
    </location>
</feature>
<keyword evidence="2" id="KW-0614">Plasmid</keyword>
<feature type="transmembrane region" description="Helical" evidence="1">
    <location>
        <begin position="148"/>
        <end position="169"/>
    </location>
</feature>
<keyword evidence="1" id="KW-0812">Transmembrane</keyword>
<name>A0AB39R2T4_9ACTN</name>
<evidence type="ECO:0000256" key="1">
    <source>
        <dbReference type="SAM" id="Phobius"/>
    </source>
</evidence>
<gene>
    <name evidence="2" type="ORF">AB5J52_49690</name>
</gene>
<feature type="transmembrane region" description="Helical" evidence="1">
    <location>
        <begin position="176"/>
        <end position="194"/>
    </location>
</feature>
<organism evidence="2">
    <name type="scientific">Streptomyces sp. R39</name>
    <dbReference type="NCBI Taxonomy" id="3238631"/>
    <lineage>
        <taxon>Bacteria</taxon>
        <taxon>Bacillati</taxon>
        <taxon>Actinomycetota</taxon>
        <taxon>Actinomycetes</taxon>
        <taxon>Kitasatosporales</taxon>
        <taxon>Streptomycetaceae</taxon>
        <taxon>Streptomyces</taxon>
    </lineage>
</organism>
<accession>A0AB39R2T4</accession>
<keyword evidence="1" id="KW-1133">Transmembrane helix</keyword>
<protein>
    <submittedName>
        <fullName evidence="2">DUF2637 domain-containing protein</fullName>
    </submittedName>
</protein>
<dbReference type="EMBL" id="CP163442">
    <property type="protein sequence ID" value="XDQ50158.1"/>
    <property type="molecule type" value="Genomic_DNA"/>
</dbReference>
<feature type="transmembrane region" description="Helical" evidence="1">
    <location>
        <begin position="200"/>
        <end position="221"/>
    </location>
</feature>
<sequence>MDEYGDRWDPYGSQFPQGIGYDAPSVPYCEWCDMSQTRYCQHTPEARMTGGGWDLDAELAHMLNMDTTMGPGCSPPSGQDPYRAPAAEQAAQPKYRSHAGSRRIKPTALLIAGIIVCTLVMLGWSISYSYEQLRAVAALFMSEEPARWWPWMLYGPWLAAGMSIMRASLQYRSARWSWTVIVTASVGSVALCMGNSSKSVLMMAVAGIPPLTALACFQELVGQFSYRYRPQHAMRNTKRGSARP</sequence>
<reference evidence="2" key="1">
    <citation type="submission" date="2024-07" db="EMBL/GenBank/DDBJ databases">
        <authorList>
            <person name="Yu S.T."/>
        </authorList>
    </citation>
    <scope>NUCLEOTIDE SEQUENCE</scope>
    <source>
        <strain evidence="2">R39</strain>
        <plasmid evidence="2">unnamed1</plasmid>
    </source>
</reference>
<geneLocation type="plasmid" evidence="2">
    <name>unnamed1</name>
</geneLocation>